<organism evidence="1 2">
    <name type="scientific">Trifolium medium</name>
    <dbReference type="NCBI Taxonomy" id="97028"/>
    <lineage>
        <taxon>Eukaryota</taxon>
        <taxon>Viridiplantae</taxon>
        <taxon>Streptophyta</taxon>
        <taxon>Embryophyta</taxon>
        <taxon>Tracheophyta</taxon>
        <taxon>Spermatophyta</taxon>
        <taxon>Magnoliopsida</taxon>
        <taxon>eudicotyledons</taxon>
        <taxon>Gunneridae</taxon>
        <taxon>Pentapetalae</taxon>
        <taxon>rosids</taxon>
        <taxon>fabids</taxon>
        <taxon>Fabales</taxon>
        <taxon>Fabaceae</taxon>
        <taxon>Papilionoideae</taxon>
        <taxon>50 kb inversion clade</taxon>
        <taxon>NPAAA clade</taxon>
        <taxon>Hologalegina</taxon>
        <taxon>IRL clade</taxon>
        <taxon>Trifolieae</taxon>
        <taxon>Trifolium</taxon>
    </lineage>
</organism>
<keyword evidence="2" id="KW-1185">Reference proteome</keyword>
<dbReference type="EMBL" id="LXQA011208099">
    <property type="protein sequence ID" value="MCI89018.1"/>
    <property type="molecule type" value="Genomic_DNA"/>
</dbReference>
<feature type="non-terminal residue" evidence="1">
    <location>
        <position position="18"/>
    </location>
</feature>
<reference evidence="1 2" key="1">
    <citation type="journal article" date="2018" name="Front. Plant Sci.">
        <title>Red Clover (Trifolium pratense) and Zigzag Clover (T. medium) - A Picture of Genomic Similarities and Differences.</title>
        <authorList>
            <person name="Dluhosova J."/>
            <person name="Istvanek J."/>
            <person name="Nedelnik J."/>
            <person name="Repkova J."/>
        </authorList>
    </citation>
    <scope>NUCLEOTIDE SEQUENCE [LARGE SCALE GENOMIC DNA]</scope>
    <source>
        <strain evidence="2">cv. 10/8</strain>
        <tissue evidence="1">Leaf</tissue>
    </source>
</reference>
<evidence type="ECO:0000313" key="2">
    <source>
        <dbReference type="Proteomes" id="UP000265520"/>
    </source>
</evidence>
<dbReference type="AlphaFoldDB" id="A0A392VKU2"/>
<sequence>MATTKLIPAAKGEVLDGG</sequence>
<proteinExistence type="predicted"/>
<comment type="caution">
    <text evidence="1">The sequence shown here is derived from an EMBL/GenBank/DDBJ whole genome shotgun (WGS) entry which is preliminary data.</text>
</comment>
<protein>
    <submittedName>
        <fullName evidence="1">Uncharacterized protein</fullName>
    </submittedName>
</protein>
<evidence type="ECO:0000313" key="1">
    <source>
        <dbReference type="EMBL" id="MCI89018.1"/>
    </source>
</evidence>
<name>A0A392VKU2_9FABA</name>
<dbReference type="Proteomes" id="UP000265520">
    <property type="component" value="Unassembled WGS sequence"/>
</dbReference>
<accession>A0A392VKU2</accession>